<feature type="coiled-coil region" evidence="1">
    <location>
        <begin position="1736"/>
        <end position="1800"/>
    </location>
</feature>
<protein>
    <recommendedName>
        <fullName evidence="4">Centromere-associated protein E</fullName>
    </recommendedName>
</protein>
<evidence type="ECO:0000256" key="1">
    <source>
        <dbReference type="SAM" id="Coils"/>
    </source>
</evidence>
<dbReference type="Proteomes" id="UP001055439">
    <property type="component" value="Chromosome 9"/>
</dbReference>
<keyword evidence="1" id="KW-0175">Coiled coil</keyword>
<dbReference type="PANTHER" id="PTHR34452:SF1">
    <property type="entry name" value="SPORULATION-SPECIFIC PROTEIN"/>
    <property type="match status" value="1"/>
</dbReference>
<name>A0A9E7I4L6_9LILI</name>
<organism evidence="2 3">
    <name type="scientific">Musa troglodytarum</name>
    <name type="common">fe'i banana</name>
    <dbReference type="NCBI Taxonomy" id="320322"/>
    <lineage>
        <taxon>Eukaryota</taxon>
        <taxon>Viridiplantae</taxon>
        <taxon>Streptophyta</taxon>
        <taxon>Embryophyta</taxon>
        <taxon>Tracheophyta</taxon>
        <taxon>Spermatophyta</taxon>
        <taxon>Magnoliopsida</taxon>
        <taxon>Liliopsida</taxon>
        <taxon>Zingiberales</taxon>
        <taxon>Musaceae</taxon>
        <taxon>Musa</taxon>
    </lineage>
</organism>
<keyword evidence="3" id="KW-1185">Reference proteome</keyword>
<proteinExistence type="predicted"/>
<feature type="coiled-coil region" evidence="1">
    <location>
        <begin position="482"/>
        <end position="527"/>
    </location>
</feature>
<feature type="coiled-coil region" evidence="1">
    <location>
        <begin position="1015"/>
        <end position="1091"/>
    </location>
</feature>
<dbReference type="PANTHER" id="PTHR34452">
    <property type="entry name" value="MYOSIN HEAVY CHAIN-RELATED PROTEIN"/>
    <property type="match status" value="1"/>
</dbReference>
<accession>A0A9E7I4L6</accession>
<reference evidence="2" key="1">
    <citation type="submission" date="2022-05" db="EMBL/GenBank/DDBJ databases">
        <title>The Musa troglodytarum L. genome provides insights into the mechanism of non-climacteric behaviour and enrichment of carotenoids.</title>
        <authorList>
            <person name="Wang J."/>
        </authorList>
    </citation>
    <scope>NUCLEOTIDE SEQUENCE</scope>
    <source>
        <tissue evidence="2">Leaf</tissue>
    </source>
</reference>
<feature type="coiled-coil region" evidence="1">
    <location>
        <begin position="1263"/>
        <end position="1318"/>
    </location>
</feature>
<dbReference type="EMBL" id="CP097511">
    <property type="protein sequence ID" value="URE45434.1"/>
    <property type="molecule type" value="Genomic_DNA"/>
</dbReference>
<evidence type="ECO:0000313" key="3">
    <source>
        <dbReference type="Proteomes" id="UP001055439"/>
    </source>
</evidence>
<feature type="coiled-coil region" evidence="1">
    <location>
        <begin position="876"/>
        <end position="910"/>
    </location>
</feature>
<dbReference type="OrthoDB" id="2018427at2759"/>
<sequence length="1984" mass="226669">MSLSPSVQARVSVLVVILETQLDRREESGAAGAFRARRSGFDVRTGVASAVCANRFVVGSLMENPSSQVYRRLNWGFGSFTGSDCLGHSAASYVQNWLQQRELSVKGVQTISSHKNDPTEAEAEAASSEIANELEEANARVRYKEDHMGLLLLEQVEESNEEYEDSTGGADGSSFTSEILHAEKNDLPIIHGKDNFKSMVCGDLPISQIPIHAKEGPNGSQRFTQGRNDWTHGWSSKYSVENDLATAYEENNRLRVRLEVAESAFLQLKLEAKSLQRITDELGAETQCLSEQLLSELASGEQLNREVSMLKSECSKLTEDLEVLKSAKVMQRSPDQRAHNPLMLNHGLENDSVDSKLQDDVIAAETHYLYHDLREKWLENLLLIESRVREIQNKAHLRYHGSDFDFLGPDFELLGCLIGDLKEDIIQVKGLGRSYRDNSFLEKTVYHLSDSHKVYHEHDTLKKSLEASSLREDKMFDLLPKLEELTTEKESLTKKINQMQYYYESLILELEESQKQTVKELENLRNEHSSCLYSVSVLKSQIEKMHQEMNEQFVTFAEDRSSLESQNKELEKRAIASETALKRVRWNYSIAVDRLQKDLELLSFQVLSMYETNENLAKQAFADDYQQYHEECPEEVRSYTDKDGMSTLFDQEQYQSDLTRIQTEDRPYGTIHKWSPLDNGISTSVSCKTSGALSKVGMPIHVELQTGDEADIEGFNSDETEQLAFHHTQVKDKLTADLSSGMHEAELSEIHMLNIDLKVFSEVLLGTLYDVDDGVQLTKDKMLEITQQLHHTTEQKESLMLKLHKALDDAGVLRDDRTKCISRCEDLELKNQVLEAKLQDNSYESTILSEKVTEYERMLVKCKVYEKEYKACPEEMDSVKNLLKEESLQKNCLEIENSSIIEEFKALKEQFDRKSSENEEMQTCIACLKEKLGYLHTCMSSCNEQIGCSALDDISVLQELDDGNYLPVIMNLKQFQQEATKKILHLLKKNSDIEEQRDIAQCLQKKTELEYINMKQKLESDLHEITEKLEMSNALVEKLQVELQNALEEVKFSSEAEEKNKLKNRELSSKLTVLETELQEAIDENKDLVNQLFVLSSVKEELEKTQISLMNCMQEKRSLLISIESGNEVSTQMGNELHGLKENLRCTHRDMQKEKKLREELDAAVLSLSTQLKERDRELFFFHEQKTELAHLQEIIMDLEKANTGFQHVVLKNEESQIRLNHENLSLRMQVMDMGNQLATVLENSLDAEIKLTYMRSHFCDIVQESFAQLKVLEKELEEMNLKHGNVVTLLNTHYASEAQLIEENTRLSVALQSLQSEYDIVFQEKEGLIDYTNKQNALCTEYEDMKVREADSNRQKQKYENEICQLKNMLISFEEEVWNLRSSKDALEVTYIVLQSTLNEQQTKISLLEGRDRELRILQEHHNELRYKLSEQILKTEEYKNLSIHLRELKDKAEVECLQAREKKENERSSQDSLRIAFIKEQHESKIQELKNHLYVSKKYAEEMLLKLQNALDEVESRKKTEVSLAKKIEELLAKISNLESELETVMTDRRELAKAYDRIKNELECTILGLDCCNEANLKLEDSLKECNEERTKARIELDLVKRLFDNMASHEALNSQGNHDSGFLTTTSIEQMLQDSSFGFSTIFQEMPNNRGISSGIDAPAGVDSSLKNIDVDLLKTGGKLSSCEDLEDVMSTSANESSLSCPVPSSQAFKDIEGALERPTSFSDNTTNVTGIEANIEEQQRLKSGMDKLQKELLKLRNENLSSLIPLEDLQGVPSLQGLERDLSQLDMANEQLRSIFPLFNELPGSSNALERVLALELELAEALQTKKKADLHFQSSFLKQHNDEEAVFQSFRDINELIKEMLEVKSRNAAAETELKEMQGRYSQLSLQFAEKRRKSTALGSKRPANLRSMISGHWRRLSSAAIFPRARLSGTTCSLRAYRTSAVGVAMSADSINGQRLNSKRACKACKPFSCAEFKKSV</sequence>
<feature type="coiled-coil region" evidence="1">
    <location>
        <begin position="300"/>
        <end position="327"/>
    </location>
</feature>
<feature type="coiled-coil region" evidence="1">
    <location>
        <begin position="1499"/>
        <end position="1606"/>
    </location>
</feature>
<feature type="coiled-coil region" evidence="1">
    <location>
        <begin position="1859"/>
        <end position="1900"/>
    </location>
</feature>
<gene>
    <name evidence="2" type="ORF">MUK42_25166</name>
</gene>
<evidence type="ECO:0000313" key="2">
    <source>
        <dbReference type="EMBL" id="URE45434.1"/>
    </source>
</evidence>
<evidence type="ECO:0008006" key="4">
    <source>
        <dbReference type="Google" id="ProtNLM"/>
    </source>
</evidence>